<dbReference type="PANTHER" id="PTHR10953">
    <property type="entry name" value="UBIQUITIN-ACTIVATING ENZYME E1"/>
    <property type="match status" value="1"/>
</dbReference>
<dbReference type="SMART" id="SM00450">
    <property type="entry name" value="RHOD"/>
    <property type="match status" value="1"/>
</dbReference>
<dbReference type="InterPro" id="IPR000594">
    <property type="entry name" value="ThiF_NAD_FAD-bd"/>
</dbReference>
<dbReference type="PROSITE" id="PS50206">
    <property type="entry name" value="RHODANESE_3"/>
    <property type="match status" value="1"/>
</dbReference>
<keyword evidence="3" id="KW-1185">Reference proteome</keyword>
<dbReference type="Proteomes" id="UP000738431">
    <property type="component" value="Chromosome"/>
</dbReference>
<name>A0ABZ1CB46_9BACT</name>
<dbReference type="InterPro" id="IPR035985">
    <property type="entry name" value="Ubiquitin-activating_enz"/>
</dbReference>
<reference evidence="2 3" key="1">
    <citation type="submission" date="2023-12" db="EMBL/GenBank/DDBJ databases">
        <title>Description of an unclassified Opitutus bacterium of Verrucomicrobiota.</title>
        <authorList>
            <person name="Zhang D.-F."/>
        </authorList>
    </citation>
    <scope>NUCLEOTIDE SEQUENCE [LARGE SCALE GENOMIC DNA]</scope>
    <source>
        <strain evidence="2 3">WL0086</strain>
    </source>
</reference>
<dbReference type="InterPro" id="IPR036873">
    <property type="entry name" value="Rhodanese-like_dom_sf"/>
</dbReference>
<evidence type="ECO:0000313" key="3">
    <source>
        <dbReference type="Proteomes" id="UP000738431"/>
    </source>
</evidence>
<dbReference type="EMBL" id="CP139781">
    <property type="protein sequence ID" value="WRQ88622.1"/>
    <property type="molecule type" value="Genomic_DNA"/>
</dbReference>
<protein>
    <submittedName>
        <fullName evidence="2">Molybdopterin-synthase adenylyltransferase MoeB</fullName>
    </submittedName>
</protein>
<dbReference type="Gene3D" id="3.40.50.720">
    <property type="entry name" value="NAD(P)-binding Rossmann-like Domain"/>
    <property type="match status" value="1"/>
</dbReference>
<keyword evidence="2" id="KW-0808">Transferase</keyword>
<dbReference type="InterPro" id="IPR045886">
    <property type="entry name" value="ThiF/MoeB/HesA"/>
</dbReference>
<dbReference type="Pfam" id="PF00581">
    <property type="entry name" value="Rhodanese"/>
    <property type="match status" value="1"/>
</dbReference>
<proteinExistence type="predicted"/>
<sequence length="391" mass="42035">MSDLTPAELARYSRHVLLPEIGVAGQTKLRNAKVLIIGAGGLGSPAALYLAAAGVGTLGIADFDKVEAHNLHRQLLHSDATIGQPKTTSAAQRLQETNPFCELIEHRDGVTHDNAVELFDAYDVIVDGTDNFTARYRNNDAAVRAQRPLVFGSVYRFEGQVSVFAPHLGGPCYRCLFPEPPAAGSVPGCGEVGVLGALCGVIGSWQALETIKLITGCGEPLLGRLLTYDALSQRVETLNFPRLPDCPGCSAAAQASPLPPEPDSAATCAPAISTEPTTMPESDSFPFEISVQEAKTLLAQNPDTCRLIDVREPHEWDICHIEGAEHIPMRQIPEAATELPRDQHLLIQCHHGGRSMRVVQFLRAQGFAAVTNVAGGIDAWAREIDPSLLRY</sequence>
<dbReference type="CDD" id="cd00757">
    <property type="entry name" value="ThiF_MoeB_HesA_family"/>
    <property type="match status" value="1"/>
</dbReference>
<dbReference type="GO" id="GO:0016779">
    <property type="term" value="F:nucleotidyltransferase activity"/>
    <property type="evidence" value="ECO:0007669"/>
    <property type="project" value="UniProtKB-KW"/>
</dbReference>
<evidence type="ECO:0000313" key="2">
    <source>
        <dbReference type="EMBL" id="WRQ88622.1"/>
    </source>
</evidence>
<accession>A0ABZ1CB46</accession>
<dbReference type="Gene3D" id="3.40.250.10">
    <property type="entry name" value="Rhodanese-like domain"/>
    <property type="match status" value="1"/>
</dbReference>
<dbReference type="PANTHER" id="PTHR10953:SF102">
    <property type="entry name" value="ADENYLYLTRANSFERASE AND SULFURTRANSFERASE MOCS3"/>
    <property type="match status" value="1"/>
</dbReference>
<keyword evidence="2" id="KW-0548">Nucleotidyltransferase</keyword>
<gene>
    <name evidence="2" type="primary">moeB</name>
    <name evidence="2" type="ORF">K1X11_004345</name>
</gene>
<evidence type="ECO:0000259" key="1">
    <source>
        <dbReference type="PROSITE" id="PS50206"/>
    </source>
</evidence>
<organism evidence="2 3">
    <name type="scientific">Actomonas aquatica</name>
    <dbReference type="NCBI Taxonomy" id="2866162"/>
    <lineage>
        <taxon>Bacteria</taxon>
        <taxon>Pseudomonadati</taxon>
        <taxon>Verrucomicrobiota</taxon>
        <taxon>Opitutia</taxon>
        <taxon>Opitutales</taxon>
        <taxon>Opitutaceae</taxon>
        <taxon>Actomonas</taxon>
    </lineage>
</organism>
<dbReference type="SUPFAM" id="SSF69572">
    <property type="entry name" value="Activating enzymes of the ubiquitin-like proteins"/>
    <property type="match status" value="1"/>
</dbReference>
<dbReference type="NCBIfam" id="NF004281">
    <property type="entry name" value="PRK05690.1"/>
    <property type="match status" value="1"/>
</dbReference>
<dbReference type="RefSeq" id="WP_221031724.1">
    <property type="nucleotide sequence ID" value="NZ_CP139781.1"/>
</dbReference>
<feature type="domain" description="Rhodanese" evidence="1">
    <location>
        <begin position="301"/>
        <end position="389"/>
    </location>
</feature>
<dbReference type="InterPro" id="IPR001763">
    <property type="entry name" value="Rhodanese-like_dom"/>
</dbReference>
<dbReference type="Pfam" id="PF00899">
    <property type="entry name" value="ThiF"/>
    <property type="match status" value="1"/>
</dbReference>